<proteinExistence type="predicted"/>
<dbReference type="RefSeq" id="WP_188428628.1">
    <property type="nucleotide sequence ID" value="NZ_BMEX01000001.1"/>
</dbReference>
<sequence length="72" mass="8281">MKIFIVIATEMYERGYDIVGARCTREAAEALAEDAEKGRFPPTAWVSEWARKYCTVRDAGRMDYEIEEVSVE</sequence>
<dbReference type="EMBL" id="BMEX01000001">
    <property type="protein sequence ID" value="GGA31905.1"/>
    <property type="molecule type" value="Genomic_DNA"/>
</dbReference>
<gene>
    <name evidence="1" type="ORF">GCM10007416_00540</name>
</gene>
<evidence type="ECO:0000313" key="2">
    <source>
        <dbReference type="Proteomes" id="UP000617979"/>
    </source>
</evidence>
<name>A0ABQ1FVY5_9BACL</name>
<comment type="caution">
    <text evidence="1">The sequence shown here is derived from an EMBL/GenBank/DDBJ whole genome shotgun (WGS) entry which is preliminary data.</text>
</comment>
<evidence type="ECO:0000313" key="1">
    <source>
        <dbReference type="EMBL" id="GGA31905.1"/>
    </source>
</evidence>
<protein>
    <submittedName>
        <fullName evidence="1">Uncharacterized protein</fullName>
    </submittedName>
</protein>
<dbReference type="Proteomes" id="UP000617979">
    <property type="component" value="Unassembled WGS sequence"/>
</dbReference>
<organism evidence="1 2">
    <name type="scientific">Kroppenstedtia guangzhouensis</name>
    <dbReference type="NCBI Taxonomy" id="1274356"/>
    <lineage>
        <taxon>Bacteria</taxon>
        <taxon>Bacillati</taxon>
        <taxon>Bacillota</taxon>
        <taxon>Bacilli</taxon>
        <taxon>Bacillales</taxon>
        <taxon>Thermoactinomycetaceae</taxon>
        <taxon>Kroppenstedtia</taxon>
    </lineage>
</organism>
<accession>A0ABQ1FVY5</accession>
<reference evidence="2" key="1">
    <citation type="journal article" date="2019" name="Int. J. Syst. Evol. Microbiol.">
        <title>The Global Catalogue of Microorganisms (GCM) 10K type strain sequencing project: providing services to taxonomists for standard genome sequencing and annotation.</title>
        <authorList>
            <consortium name="The Broad Institute Genomics Platform"/>
            <consortium name="The Broad Institute Genome Sequencing Center for Infectious Disease"/>
            <person name="Wu L."/>
            <person name="Ma J."/>
        </authorList>
    </citation>
    <scope>NUCLEOTIDE SEQUENCE [LARGE SCALE GENOMIC DNA]</scope>
    <source>
        <strain evidence="2">CGMCC 1.12404</strain>
    </source>
</reference>
<keyword evidence="2" id="KW-1185">Reference proteome</keyword>